<dbReference type="EMBL" id="SOCA01000007">
    <property type="protein sequence ID" value="TDU67228.1"/>
    <property type="molecule type" value="Genomic_DNA"/>
</dbReference>
<dbReference type="Pfam" id="PF01569">
    <property type="entry name" value="PAP2"/>
    <property type="match status" value="1"/>
</dbReference>
<feature type="transmembrane region" description="Helical" evidence="2">
    <location>
        <begin position="21"/>
        <end position="40"/>
    </location>
</feature>
<evidence type="ECO:0000313" key="4">
    <source>
        <dbReference type="EMBL" id="TDU67228.1"/>
    </source>
</evidence>
<feature type="transmembrane region" description="Helical" evidence="2">
    <location>
        <begin position="182"/>
        <end position="202"/>
    </location>
</feature>
<dbReference type="CDD" id="cd03392">
    <property type="entry name" value="PAP2_like_2"/>
    <property type="match status" value="1"/>
</dbReference>
<feature type="transmembrane region" description="Helical" evidence="2">
    <location>
        <begin position="208"/>
        <end position="227"/>
    </location>
</feature>
<dbReference type="AlphaFoldDB" id="A0A4R7RQT6"/>
<name>A0A4R7RQT6_9BACT</name>
<keyword evidence="5" id="KW-1185">Reference proteome</keyword>
<feature type="transmembrane region" description="Helical" evidence="2">
    <location>
        <begin position="111"/>
        <end position="131"/>
    </location>
</feature>
<dbReference type="RefSeq" id="WP_133796449.1">
    <property type="nucleotide sequence ID" value="NZ_SOCA01000007.1"/>
</dbReference>
<dbReference type="Gene3D" id="1.20.144.10">
    <property type="entry name" value="Phosphatidic acid phosphatase type 2/haloperoxidase"/>
    <property type="match status" value="1"/>
</dbReference>
<keyword evidence="2" id="KW-0472">Membrane</keyword>
<evidence type="ECO:0000256" key="1">
    <source>
        <dbReference type="SAM" id="MobiDB-lite"/>
    </source>
</evidence>
<dbReference type="SUPFAM" id="SSF48317">
    <property type="entry name" value="Acid phosphatase/Vanadium-dependent haloperoxidase"/>
    <property type="match status" value="1"/>
</dbReference>
<proteinExistence type="predicted"/>
<keyword evidence="2" id="KW-1133">Transmembrane helix</keyword>
<feature type="domain" description="Phosphatidic acid phosphatase type 2/haloperoxidase" evidence="3">
    <location>
        <begin position="109"/>
        <end position="223"/>
    </location>
</feature>
<comment type="caution">
    <text evidence="4">The sequence shown here is derived from an EMBL/GenBank/DDBJ whole genome shotgun (WGS) entry which is preliminary data.</text>
</comment>
<dbReference type="SMART" id="SM00014">
    <property type="entry name" value="acidPPc"/>
    <property type="match status" value="1"/>
</dbReference>
<feature type="transmembrane region" description="Helical" evidence="2">
    <location>
        <begin position="151"/>
        <end position="170"/>
    </location>
</feature>
<evidence type="ECO:0000313" key="5">
    <source>
        <dbReference type="Proteomes" id="UP000295662"/>
    </source>
</evidence>
<feature type="region of interest" description="Disordered" evidence="1">
    <location>
        <begin position="232"/>
        <end position="251"/>
    </location>
</feature>
<accession>A0A4R7RQT6</accession>
<dbReference type="PANTHER" id="PTHR14969">
    <property type="entry name" value="SPHINGOSINE-1-PHOSPHATE PHOSPHOHYDROLASE"/>
    <property type="match status" value="1"/>
</dbReference>
<evidence type="ECO:0000259" key="3">
    <source>
        <dbReference type="SMART" id="SM00014"/>
    </source>
</evidence>
<dbReference type="InterPro" id="IPR036938">
    <property type="entry name" value="PAP2/HPO_sf"/>
</dbReference>
<sequence>MLARSFELFLNQVRSWRKEPLIPAALLIIACGLFAFIEIAEEVQEKESHSYDEMILLAMREPGNTADPLGPPWMEEMGRDLTALGGFTILTGLTAASMGLMLLFGRVRLSLLTLLAIMGGMQASAWLKSMFDRPRPDLVPHGVLVTSASFPSGHAMMAAVVYLTLGVMLARTQTSRKVRLYIVSLSVFIALLVGCSRVYLGVHWPTDVLAGWMLGGAWAVTFGLIALKVDPRRPGDEGSADEDADTLKEIE</sequence>
<dbReference type="Proteomes" id="UP000295662">
    <property type="component" value="Unassembled WGS sequence"/>
</dbReference>
<dbReference type="PANTHER" id="PTHR14969:SF13">
    <property type="entry name" value="AT30094P"/>
    <property type="match status" value="1"/>
</dbReference>
<keyword evidence="2" id="KW-0812">Transmembrane</keyword>
<dbReference type="InterPro" id="IPR000326">
    <property type="entry name" value="PAP2/HPO"/>
</dbReference>
<feature type="transmembrane region" description="Helical" evidence="2">
    <location>
        <begin position="81"/>
        <end position="104"/>
    </location>
</feature>
<gene>
    <name evidence="4" type="ORF">EI77_03430</name>
</gene>
<evidence type="ECO:0000256" key="2">
    <source>
        <dbReference type="SAM" id="Phobius"/>
    </source>
</evidence>
<dbReference type="PROSITE" id="PS51257">
    <property type="entry name" value="PROKAR_LIPOPROTEIN"/>
    <property type="match status" value="1"/>
</dbReference>
<protein>
    <submittedName>
        <fullName evidence="4">Undecaprenyl-diphosphatase</fullName>
    </submittedName>
</protein>
<reference evidence="4 5" key="1">
    <citation type="submission" date="2019-03" db="EMBL/GenBank/DDBJ databases">
        <title>Genomic Encyclopedia of Archaeal and Bacterial Type Strains, Phase II (KMG-II): from individual species to whole genera.</title>
        <authorList>
            <person name="Goeker M."/>
        </authorList>
    </citation>
    <scope>NUCLEOTIDE SEQUENCE [LARGE SCALE GENOMIC DNA]</scope>
    <source>
        <strain evidence="4 5">ATCC 25309</strain>
    </source>
</reference>
<organism evidence="4 5">
    <name type="scientific">Prosthecobacter fusiformis</name>
    <dbReference type="NCBI Taxonomy" id="48464"/>
    <lineage>
        <taxon>Bacteria</taxon>
        <taxon>Pseudomonadati</taxon>
        <taxon>Verrucomicrobiota</taxon>
        <taxon>Verrucomicrobiia</taxon>
        <taxon>Verrucomicrobiales</taxon>
        <taxon>Verrucomicrobiaceae</taxon>
        <taxon>Prosthecobacter</taxon>
    </lineage>
</organism>
<dbReference type="OrthoDB" id="9789113at2"/>